<keyword evidence="4 7" id="KW-0175">Coiled coil</keyword>
<dbReference type="InterPro" id="IPR010935">
    <property type="entry name" value="SMC_hinge"/>
</dbReference>
<reference evidence="11" key="1">
    <citation type="submission" date="2023-03" db="EMBL/GenBank/DDBJ databases">
        <title>Mating type loci evolution in Malassezia.</title>
        <authorList>
            <person name="Coelho M.A."/>
        </authorList>
    </citation>
    <scope>NUCLEOTIDE SEQUENCE</scope>
    <source>
        <strain evidence="11">CBS 9431</strain>
    </source>
</reference>
<dbReference type="GO" id="GO:0051301">
    <property type="term" value="P:cell division"/>
    <property type="evidence" value="ECO:0007669"/>
    <property type="project" value="UniProtKB-KW"/>
</dbReference>
<accession>A0AAF0F164</accession>
<evidence type="ECO:0000256" key="7">
    <source>
        <dbReference type="SAM" id="Coils"/>
    </source>
</evidence>
<evidence type="ECO:0000256" key="1">
    <source>
        <dbReference type="ARBA" id="ARBA00004123"/>
    </source>
</evidence>
<dbReference type="GO" id="GO:0007062">
    <property type="term" value="P:sister chromatid cohesion"/>
    <property type="evidence" value="ECO:0007669"/>
    <property type="project" value="TreeGrafter"/>
</dbReference>
<keyword evidence="5" id="KW-0539">Nucleus</keyword>
<evidence type="ECO:0000256" key="8">
    <source>
        <dbReference type="SAM" id="MobiDB-lite"/>
    </source>
</evidence>
<sequence>MSAQPSSQAHVAPPIATGNEPLNYNAALDQTATQTQSSLNDTQTLSEPGQPQNGQVSEPKTHPAPNTTQAQPQAPVDEKTANQLETGQAANTGGGPTPFNHGFWDPSLKGVRMAYLKPLGFVTVIMMLIIWAFMAMYWGSLWKENERSPNLRVLVMDYDGGEIGSSIVDALKQANSAPLPHPTYVFAQTNEYPNDDAVTNAIEPLQEYWGAVTIMQDATRKLQAARSSGDNSWNPTSVITIMTSTARNYAVVPSIVLSPTQRFLQSATAKLNAQLLHEFLSASVNDANAINTALRAPQTLSGPVGIRMNELRPWDHSVAIAPTFVGLIYLVILTFQITMASFGARQPIQKFLRLRSVIAMRLVTPIVGYIPISLMFSLLNVPFKLPYGRTFPYGGGFMTWWCVSYIGMLVMGLVLESVMTMVGLKFIGVFLIFFIISNVSVSNLPIELSPSFFKYGYAMPFYQLRSIYITVLFNTGKHILILKYIGILWAWLALVFLTFPFVIWFDHNKRRKEHEKQAAVQLSEVGPNGSGKSNLMDAISFVLGVKSAQLRSTQLKDLVFRGSTLRADDESSDDDAPDRASVTAVIADEKGVEHKFQRVITPSGSSEYRYNGRVVSYTLYNTRLEQLNILVKARNFLVFQGDVEAVAEQCSKDLSQIIDQVSGSYALQDEYDAARTAYDESVVQSSALVSKRKNLLAEVRQFRQQKEAADRLDKVKLDLHGHVLQQLLWRLYHIHEIIEIHTDWIEAHAARNDQMRKRYEEKESHVAAARSDVGRVQQRIMAKEGEEKQLTRTLDAKRPEKDKLIERAEHARHKQRQAQSLHTQAQKDYTAQEEALRRLDADIALVERTAATAREEQEAALAASALQLSEGDLQTYHDLKAQASRTAVEQRRELENLEKALKAKVDRLESSADVRGQAEAKRERLAQQSTALEATLASLHERVPLVEKEIQQTREALAALQAKRGEFRQREEKLNEALKTCYNKLLQMGQDQRVHERESKLREALRAMRTLFPGVHGKLLDLCEPTQKKYELAIATALGRNADAIVVNHESTAMDCIEYLRTQRAGQATFIPLDTVQTKPINDRLRSLSVHARLAVDVVQFPPAVERAVHFACGSTLLCDTLDVARELCYERNQRVKAVTLTGTVIHKTGMITGGPSMQDAQRRWDQREMEGVQRERDRCMDELKTLHQQKYELGDEDELTAQLARHTSSLQALQSEQGDVVRRQQEMARERDILGKQVHDKARSTEADAAETEALRAEIAALQRTIHDADDRVFGDFCSKIGVEDVRAYEAQQQQLTNALGLATQQHARQLARLGHQRTFTTEQRKSTGERLAFLQATIDKEAERLPRLQASMDACDEEMDMIRTQLGAIQDELRTLRAEQEAKTEVLNEKRKALQATGRDWDVYKKEVAHRTDEMEQLDAERTALYRRCRLEAIDLPLEQGDLGAVPLEEDRSETQRDYGIQVDFSLLTDAERTDRGSAKQRELQGRIDAAREEMERLLPSAQGGSRLDAMQRELQTCERDMDAARERVREARDEFFGVKKRRVDLFLKAYHHIAERIDGVYKELTKSKAAPMGGVAYLTLEDTEEPYKTGMRYHAMPPMKRFRDMDQLSGGEKTMAALALLFAIHTFQPAPFFVLDEVDAALDSHNVARVSDYIRQHASDQFQFIVISLKVRVSC</sequence>
<keyword evidence="9" id="KW-0812">Transmembrane</keyword>
<feature type="coiled-coil region" evidence="7">
    <location>
        <begin position="1170"/>
        <end position="1217"/>
    </location>
</feature>
<dbReference type="EMBL" id="CP119959">
    <property type="protein sequence ID" value="WFD38885.1"/>
    <property type="molecule type" value="Genomic_DNA"/>
</dbReference>
<dbReference type="PANTHER" id="PTHR18937:SF12">
    <property type="entry name" value="STRUCTURAL MAINTENANCE OF CHROMOSOMES PROTEIN"/>
    <property type="match status" value="1"/>
</dbReference>
<dbReference type="SUPFAM" id="SSF75553">
    <property type="entry name" value="Smc hinge domain"/>
    <property type="match status" value="1"/>
</dbReference>
<dbReference type="SMART" id="SM00968">
    <property type="entry name" value="SMC_hinge"/>
    <property type="match status" value="1"/>
</dbReference>
<dbReference type="RefSeq" id="XP_060121782.1">
    <property type="nucleotide sequence ID" value="XM_060265799.1"/>
</dbReference>
<feature type="compositionally biased region" description="Polar residues" evidence="8">
    <location>
        <begin position="28"/>
        <end position="72"/>
    </location>
</feature>
<evidence type="ECO:0000256" key="6">
    <source>
        <dbReference type="ARBA" id="ARBA00023306"/>
    </source>
</evidence>
<dbReference type="InterPro" id="IPR027417">
    <property type="entry name" value="P-loop_NTPase"/>
</dbReference>
<feature type="coiled-coil region" evidence="7">
    <location>
        <begin position="1510"/>
        <end position="1537"/>
    </location>
</feature>
<organism evidence="11 12">
    <name type="scientific">Malassezia japonica</name>
    <dbReference type="NCBI Taxonomy" id="223818"/>
    <lineage>
        <taxon>Eukaryota</taxon>
        <taxon>Fungi</taxon>
        <taxon>Dikarya</taxon>
        <taxon>Basidiomycota</taxon>
        <taxon>Ustilaginomycotina</taxon>
        <taxon>Malasseziomycetes</taxon>
        <taxon>Malasseziales</taxon>
        <taxon>Malasseziaceae</taxon>
        <taxon>Malassezia</taxon>
    </lineage>
</organism>
<feature type="region of interest" description="Disordered" evidence="8">
    <location>
        <begin position="1"/>
        <end position="79"/>
    </location>
</feature>
<keyword evidence="3" id="KW-0498">Mitosis</keyword>
<dbReference type="Gene3D" id="3.40.50.300">
    <property type="entry name" value="P-loop containing nucleotide triphosphate hydrolases"/>
    <property type="match status" value="2"/>
</dbReference>
<evidence type="ECO:0000256" key="4">
    <source>
        <dbReference type="ARBA" id="ARBA00023054"/>
    </source>
</evidence>
<protein>
    <submittedName>
        <fullName evidence="11">Structural maintenance of chromosomes protein 1</fullName>
    </submittedName>
</protein>
<evidence type="ECO:0000313" key="12">
    <source>
        <dbReference type="Proteomes" id="UP001217754"/>
    </source>
</evidence>
<dbReference type="GO" id="GO:0003677">
    <property type="term" value="F:DNA binding"/>
    <property type="evidence" value="ECO:0007669"/>
    <property type="project" value="TreeGrafter"/>
</dbReference>
<keyword evidence="9" id="KW-1133">Transmembrane helix</keyword>
<dbReference type="PANTHER" id="PTHR18937">
    <property type="entry name" value="STRUCTURAL MAINTENANCE OF CHROMOSOMES SMC FAMILY MEMBER"/>
    <property type="match status" value="1"/>
</dbReference>
<dbReference type="Pfam" id="PF06470">
    <property type="entry name" value="SMC_hinge"/>
    <property type="match status" value="1"/>
</dbReference>
<dbReference type="Proteomes" id="UP001217754">
    <property type="component" value="Chromosome 2"/>
</dbReference>
<feature type="coiled-coil region" evidence="7">
    <location>
        <begin position="1361"/>
        <end position="1399"/>
    </location>
</feature>
<dbReference type="Gene3D" id="3.30.70.1620">
    <property type="match status" value="1"/>
</dbReference>
<comment type="subcellular location">
    <subcellularLocation>
        <location evidence="1">Nucleus</location>
    </subcellularLocation>
</comment>
<name>A0AAF0F164_9BASI</name>
<feature type="transmembrane region" description="Helical" evidence="9">
    <location>
        <begin position="391"/>
        <end position="414"/>
    </location>
</feature>
<dbReference type="GO" id="GO:0008278">
    <property type="term" value="C:cohesin complex"/>
    <property type="evidence" value="ECO:0007669"/>
    <property type="project" value="TreeGrafter"/>
</dbReference>
<dbReference type="GO" id="GO:0005634">
    <property type="term" value="C:nucleus"/>
    <property type="evidence" value="ECO:0007669"/>
    <property type="project" value="UniProtKB-SubCell"/>
</dbReference>
<evidence type="ECO:0000313" key="11">
    <source>
        <dbReference type="EMBL" id="WFD38885.1"/>
    </source>
</evidence>
<keyword evidence="2" id="KW-0132">Cell division</keyword>
<keyword evidence="9" id="KW-0472">Membrane</keyword>
<dbReference type="Pfam" id="PF12051">
    <property type="entry name" value="DUF3533"/>
    <property type="match status" value="1"/>
</dbReference>
<feature type="coiled-coil region" evidence="7">
    <location>
        <begin position="880"/>
        <end position="977"/>
    </location>
</feature>
<dbReference type="InterPro" id="IPR022703">
    <property type="entry name" value="DUF3533"/>
</dbReference>
<feature type="domain" description="SMC hinge" evidence="10">
    <location>
        <begin position="1013"/>
        <end position="1129"/>
    </location>
</feature>
<dbReference type="InterPro" id="IPR003395">
    <property type="entry name" value="RecF/RecN/SMC_N"/>
</dbReference>
<feature type="transmembrane region" description="Helical" evidence="9">
    <location>
        <begin position="452"/>
        <end position="473"/>
    </location>
</feature>
<feature type="coiled-coil region" evidence="7">
    <location>
        <begin position="745"/>
        <end position="772"/>
    </location>
</feature>
<dbReference type="InterPro" id="IPR036277">
    <property type="entry name" value="SMC_hinge_sf"/>
</dbReference>
<proteinExistence type="predicted"/>
<evidence type="ECO:0000256" key="9">
    <source>
        <dbReference type="SAM" id="Phobius"/>
    </source>
</evidence>
<dbReference type="SUPFAM" id="SSF52540">
    <property type="entry name" value="P-loop containing nucleoside triphosphate hydrolases"/>
    <property type="match status" value="1"/>
</dbReference>
<evidence type="ECO:0000259" key="10">
    <source>
        <dbReference type="SMART" id="SM00968"/>
    </source>
</evidence>
<keyword evidence="12" id="KW-1185">Reference proteome</keyword>
<gene>
    <name evidence="11" type="primary">SMC1</name>
    <name evidence="11" type="ORF">MJAP1_001850</name>
</gene>
<evidence type="ECO:0000256" key="5">
    <source>
        <dbReference type="ARBA" id="ARBA00023242"/>
    </source>
</evidence>
<dbReference type="Gene3D" id="1.20.1060.20">
    <property type="match status" value="1"/>
</dbReference>
<dbReference type="GeneID" id="85225499"/>
<feature type="transmembrane region" description="Helical" evidence="9">
    <location>
        <begin position="426"/>
        <end position="446"/>
    </location>
</feature>
<feature type="transmembrane region" description="Helical" evidence="9">
    <location>
        <begin position="318"/>
        <end position="337"/>
    </location>
</feature>
<keyword evidence="6" id="KW-0131">Cell cycle</keyword>
<dbReference type="GO" id="GO:0005524">
    <property type="term" value="F:ATP binding"/>
    <property type="evidence" value="ECO:0007669"/>
    <property type="project" value="InterPro"/>
</dbReference>
<feature type="transmembrane region" description="Helical" evidence="9">
    <location>
        <begin position="358"/>
        <end position="379"/>
    </location>
</feature>
<feature type="transmembrane region" description="Helical" evidence="9">
    <location>
        <begin position="485"/>
        <end position="505"/>
    </location>
</feature>
<evidence type="ECO:0000256" key="2">
    <source>
        <dbReference type="ARBA" id="ARBA00022618"/>
    </source>
</evidence>
<dbReference type="Pfam" id="PF02463">
    <property type="entry name" value="SMC_N"/>
    <property type="match status" value="1"/>
</dbReference>
<evidence type="ECO:0000256" key="3">
    <source>
        <dbReference type="ARBA" id="ARBA00022776"/>
    </source>
</evidence>
<feature type="transmembrane region" description="Helical" evidence="9">
    <location>
        <begin position="119"/>
        <end position="139"/>
    </location>
</feature>